<evidence type="ECO:0000313" key="3">
    <source>
        <dbReference type="Proteomes" id="UP000288216"/>
    </source>
</evidence>
<feature type="compositionally biased region" description="Basic and acidic residues" evidence="1">
    <location>
        <begin position="61"/>
        <end position="76"/>
    </location>
</feature>
<gene>
    <name evidence="2" type="ORF">scyTo_0026364</name>
</gene>
<dbReference type="Proteomes" id="UP000288216">
    <property type="component" value="Unassembled WGS sequence"/>
</dbReference>
<accession>A0A401QJZ9</accession>
<reference evidence="2 3" key="1">
    <citation type="journal article" date="2018" name="Nat. Ecol. Evol.">
        <title>Shark genomes provide insights into elasmobranch evolution and the origin of vertebrates.</title>
        <authorList>
            <person name="Hara Y"/>
            <person name="Yamaguchi K"/>
            <person name="Onimaru K"/>
            <person name="Kadota M"/>
            <person name="Koyanagi M"/>
            <person name="Keeley SD"/>
            <person name="Tatsumi K"/>
            <person name="Tanaka K"/>
            <person name="Motone F"/>
            <person name="Kageyama Y"/>
            <person name="Nozu R"/>
            <person name="Adachi N"/>
            <person name="Nishimura O"/>
            <person name="Nakagawa R"/>
            <person name="Tanegashima C"/>
            <person name="Kiyatake I"/>
            <person name="Matsumoto R"/>
            <person name="Murakumo K"/>
            <person name="Nishida K"/>
            <person name="Terakita A"/>
            <person name="Kuratani S"/>
            <person name="Sato K"/>
            <person name="Hyodo S Kuraku.S."/>
        </authorList>
    </citation>
    <scope>NUCLEOTIDE SEQUENCE [LARGE SCALE GENOMIC DNA]</scope>
</reference>
<organism evidence="2 3">
    <name type="scientific">Scyliorhinus torazame</name>
    <name type="common">Cloudy catshark</name>
    <name type="synonym">Catulus torazame</name>
    <dbReference type="NCBI Taxonomy" id="75743"/>
    <lineage>
        <taxon>Eukaryota</taxon>
        <taxon>Metazoa</taxon>
        <taxon>Chordata</taxon>
        <taxon>Craniata</taxon>
        <taxon>Vertebrata</taxon>
        <taxon>Chondrichthyes</taxon>
        <taxon>Elasmobranchii</taxon>
        <taxon>Galeomorphii</taxon>
        <taxon>Galeoidea</taxon>
        <taxon>Carcharhiniformes</taxon>
        <taxon>Scyliorhinidae</taxon>
        <taxon>Scyliorhinus</taxon>
    </lineage>
</organism>
<proteinExistence type="predicted"/>
<dbReference type="EMBL" id="BFAA01187827">
    <property type="protein sequence ID" value="GCB85638.1"/>
    <property type="molecule type" value="Genomic_DNA"/>
</dbReference>
<feature type="region of interest" description="Disordered" evidence="1">
    <location>
        <begin position="1"/>
        <end position="26"/>
    </location>
</feature>
<sequence length="109" mass="12259">MGIGRNTTSKGKMESTASSDKYEDEKHSTTFFPMPVRDFSNVCSRWLGALLNLASRAAGRKLEQGEGLKERVRQTEGPDSELGSPGGWAQPPMVGRWEWRKYKRLINNV</sequence>
<dbReference type="AlphaFoldDB" id="A0A401QJZ9"/>
<name>A0A401QJZ9_SCYTO</name>
<feature type="region of interest" description="Disordered" evidence="1">
    <location>
        <begin position="61"/>
        <end position="90"/>
    </location>
</feature>
<evidence type="ECO:0000256" key="1">
    <source>
        <dbReference type="SAM" id="MobiDB-lite"/>
    </source>
</evidence>
<protein>
    <submittedName>
        <fullName evidence="2">Uncharacterized protein</fullName>
    </submittedName>
</protein>
<evidence type="ECO:0000313" key="2">
    <source>
        <dbReference type="EMBL" id="GCB85638.1"/>
    </source>
</evidence>
<keyword evidence="3" id="KW-1185">Reference proteome</keyword>
<comment type="caution">
    <text evidence="2">The sequence shown here is derived from an EMBL/GenBank/DDBJ whole genome shotgun (WGS) entry which is preliminary data.</text>
</comment>
<feature type="compositionally biased region" description="Polar residues" evidence="1">
    <location>
        <begin position="1"/>
        <end position="19"/>
    </location>
</feature>
<dbReference type="OrthoDB" id="1641903at2759"/>